<dbReference type="InterPro" id="IPR040198">
    <property type="entry name" value="Fido_containing"/>
</dbReference>
<accession>A0A9W4SQ99</accession>
<proteinExistence type="predicted"/>
<evidence type="ECO:0000256" key="3">
    <source>
        <dbReference type="ARBA" id="ARBA00022737"/>
    </source>
</evidence>
<dbReference type="GO" id="GO:0016020">
    <property type="term" value="C:membrane"/>
    <property type="evidence" value="ECO:0007669"/>
    <property type="project" value="UniProtKB-SubCell"/>
</dbReference>
<evidence type="ECO:0000259" key="10">
    <source>
        <dbReference type="PROSITE" id="PS51459"/>
    </source>
</evidence>
<evidence type="ECO:0000313" key="11">
    <source>
        <dbReference type="EMBL" id="CAI2177342.1"/>
    </source>
</evidence>
<evidence type="ECO:0000256" key="1">
    <source>
        <dbReference type="ARBA" id="ARBA00004167"/>
    </source>
</evidence>
<keyword evidence="3" id="KW-0677">Repeat</keyword>
<comment type="subcellular location">
    <subcellularLocation>
        <location evidence="1">Membrane</location>
        <topology evidence="1">Single-pass membrane protein</topology>
    </subcellularLocation>
</comment>
<keyword evidence="6" id="KW-0067">ATP-binding</keyword>
<evidence type="ECO:0000256" key="8">
    <source>
        <dbReference type="ARBA" id="ARBA00023136"/>
    </source>
</evidence>
<dbReference type="PANTHER" id="PTHR13504:SF34">
    <property type="entry name" value="PROTEIN ADENYLYLTRANSFERASE FICD"/>
    <property type="match status" value="1"/>
</dbReference>
<dbReference type="InterPro" id="IPR003812">
    <property type="entry name" value="Fido"/>
</dbReference>
<sequence>GSKEYLDLGKSGKFWENYFHLFEWRAQDYDFYTKNSSFLDDISVIKDTIEILTKDLLQRLIVIFSHQSCTIEGNSLGSVESQIIWEKMNQDYNIDDLQHDEAQLPEPKSLLDKPGKEIEVIEICNHLLATHYLYNTLLNSEKEINIDNIKKIHRTLLKDTPQEKVDLWGQIQQAEMLRTVSMLAFGYHLTIYPTVTSDNVGYHESYQMHPLMNACRILSFFLHIHPFYDGNGRVGLSLMALYLARGGLPPLVFQQLDRKEYADALYKAQAEKDMVPLYNIAIGNILIF</sequence>
<dbReference type="EMBL" id="CAMKVN010001657">
    <property type="protein sequence ID" value="CAI2177342.1"/>
    <property type="molecule type" value="Genomic_DNA"/>
</dbReference>
<evidence type="ECO:0000313" key="12">
    <source>
        <dbReference type="Proteomes" id="UP001153678"/>
    </source>
</evidence>
<feature type="non-terminal residue" evidence="11">
    <location>
        <position position="288"/>
    </location>
</feature>
<evidence type="ECO:0000256" key="4">
    <source>
        <dbReference type="ARBA" id="ARBA00022741"/>
    </source>
</evidence>
<dbReference type="Pfam" id="PF02661">
    <property type="entry name" value="Fic"/>
    <property type="match status" value="1"/>
</dbReference>
<dbReference type="OrthoDB" id="439046at2759"/>
<evidence type="ECO:0000256" key="6">
    <source>
        <dbReference type="ARBA" id="ARBA00022840"/>
    </source>
</evidence>
<dbReference type="AlphaFoldDB" id="A0A9W4SQ99"/>
<name>A0A9W4SQ99_9GLOM</name>
<dbReference type="Proteomes" id="UP001153678">
    <property type="component" value="Unassembled WGS sequence"/>
</dbReference>
<keyword evidence="2" id="KW-0812">Transmembrane</keyword>
<keyword evidence="4" id="KW-0547">Nucleotide-binding</keyword>
<evidence type="ECO:0000256" key="2">
    <source>
        <dbReference type="ARBA" id="ARBA00022692"/>
    </source>
</evidence>
<keyword evidence="12" id="KW-1185">Reference proteome</keyword>
<dbReference type="SUPFAM" id="SSF140931">
    <property type="entry name" value="Fic-like"/>
    <property type="match status" value="1"/>
</dbReference>
<keyword evidence="8" id="KW-0472">Membrane</keyword>
<feature type="domain" description="Fido" evidence="10">
    <location>
        <begin position="144"/>
        <end position="283"/>
    </location>
</feature>
<dbReference type="GO" id="GO:0005524">
    <property type="term" value="F:ATP binding"/>
    <property type="evidence" value="ECO:0007669"/>
    <property type="project" value="UniProtKB-KW"/>
</dbReference>
<feature type="active site" evidence="9">
    <location>
        <position position="225"/>
    </location>
</feature>
<gene>
    <name evidence="11" type="ORF">FWILDA_LOCUS8041</name>
</gene>
<reference evidence="11" key="1">
    <citation type="submission" date="2022-08" db="EMBL/GenBank/DDBJ databases">
        <authorList>
            <person name="Kallberg Y."/>
            <person name="Tangrot J."/>
            <person name="Rosling A."/>
        </authorList>
    </citation>
    <scope>NUCLEOTIDE SEQUENCE</scope>
    <source>
        <strain evidence="11">Wild A</strain>
    </source>
</reference>
<dbReference type="Gene3D" id="1.10.3290.10">
    <property type="entry name" value="Fido-like domain"/>
    <property type="match status" value="1"/>
</dbReference>
<comment type="caution">
    <text evidence="11">The sequence shown here is derived from an EMBL/GenBank/DDBJ whole genome shotgun (WGS) entry which is preliminary data.</text>
</comment>
<organism evidence="11 12">
    <name type="scientific">Funneliformis geosporum</name>
    <dbReference type="NCBI Taxonomy" id="1117311"/>
    <lineage>
        <taxon>Eukaryota</taxon>
        <taxon>Fungi</taxon>
        <taxon>Fungi incertae sedis</taxon>
        <taxon>Mucoromycota</taxon>
        <taxon>Glomeromycotina</taxon>
        <taxon>Glomeromycetes</taxon>
        <taxon>Glomerales</taxon>
        <taxon>Glomeraceae</taxon>
        <taxon>Funneliformis</taxon>
    </lineage>
</organism>
<evidence type="ECO:0000256" key="5">
    <source>
        <dbReference type="ARBA" id="ARBA00022803"/>
    </source>
</evidence>
<evidence type="ECO:0000256" key="9">
    <source>
        <dbReference type="PIRSR" id="PIRSR640198-1"/>
    </source>
</evidence>
<protein>
    <submittedName>
        <fullName evidence="11">4651_t:CDS:1</fullName>
    </submittedName>
</protein>
<keyword evidence="7" id="KW-1133">Transmembrane helix</keyword>
<dbReference type="InterPro" id="IPR036597">
    <property type="entry name" value="Fido-like_dom_sf"/>
</dbReference>
<dbReference type="PANTHER" id="PTHR13504">
    <property type="entry name" value="FIDO DOMAIN-CONTAINING PROTEIN DDB_G0283145"/>
    <property type="match status" value="1"/>
</dbReference>
<keyword evidence="5" id="KW-0802">TPR repeat</keyword>
<evidence type="ECO:0000256" key="7">
    <source>
        <dbReference type="ARBA" id="ARBA00022989"/>
    </source>
</evidence>
<dbReference type="PROSITE" id="PS51459">
    <property type="entry name" value="FIDO"/>
    <property type="match status" value="1"/>
</dbReference>